<feature type="signal peptide" evidence="1">
    <location>
        <begin position="1"/>
        <end position="18"/>
    </location>
</feature>
<dbReference type="GO" id="GO:0000373">
    <property type="term" value="P:Group II intron splicing"/>
    <property type="evidence" value="ECO:0007669"/>
    <property type="project" value="EnsemblPlants"/>
</dbReference>
<dbReference type="PANTHER" id="PTHR37763">
    <property type="entry name" value="EXOSOME COMPLEX EXONUCLEASE"/>
    <property type="match status" value="1"/>
</dbReference>
<accession>A0A7N0VJK3</accession>
<protein>
    <submittedName>
        <fullName evidence="2">Uncharacterized protein</fullName>
    </submittedName>
</protein>
<dbReference type="EnsemblPlants" id="Kaladp0921s0017.2.v1.1">
    <property type="protein sequence ID" value="Kaladp0921s0017.2.v1.1.CDS.1"/>
    <property type="gene ID" value="Kaladp0921s0017.v1.1"/>
</dbReference>
<dbReference type="EnsemblPlants" id="Kaladp0921s0017.1.v1.1">
    <property type="protein sequence ID" value="Kaladp0921s0017.1.v1.1.CDS.1"/>
    <property type="gene ID" value="Kaladp0921s0017.v1.1"/>
</dbReference>
<evidence type="ECO:0000313" key="3">
    <source>
        <dbReference type="Proteomes" id="UP000594263"/>
    </source>
</evidence>
<evidence type="ECO:0000256" key="1">
    <source>
        <dbReference type="SAM" id="SignalP"/>
    </source>
</evidence>
<dbReference type="GO" id="GO:0005739">
    <property type="term" value="C:mitochondrion"/>
    <property type="evidence" value="ECO:0007669"/>
    <property type="project" value="EnsemblPlants"/>
</dbReference>
<dbReference type="OMA" id="GHIWCVG"/>
<dbReference type="Gramene" id="Kaladp0921s0017.2.v1.1">
    <property type="protein sequence ID" value="Kaladp0921s0017.2.v1.1.CDS.1"/>
    <property type="gene ID" value="Kaladp0921s0017.v1.1"/>
</dbReference>
<organism evidence="2 3">
    <name type="scientific">Kalanchoe fedtschenkoi</name>
    <name type="common">Lavender scallops</name>
    <name type="synonym">South American air plant</name>
    <dbReference type="NCBI Taxonomy" id="63787"/>
    <lineage>
        <taxon>Eukaryota</taxon>
        <taxon>Viridiplantae</taxon>
        <taxon>Streptophyta</taxon>
        <taxon>Embryophyta</taxon>
        <taxon>Tracheophyta</taxon>
        <taxon>Spermatophyta</taxon>
        <taxon>Magnoliopsida</taxon>
        <taxon>eudicotyledons</taxon>
        <taxon>Gunneridae</taxon>
        <taxon>Pentapetalae</taxon>
        <taxon>Saxifragales</taxon>
        <taxon>Crassulaceae</taxon>
        <taxon>Kalanchoe</taxon>
    </lineage>
</organism>
<sequence>MWVSFLCEVMVAWAYCGGDLVSMGCKCVCKRFICRRLMGNVRIGALFMNLRYYECSGQNDEDEILPEEWYQKVFPKMERMSYKLRNVDVVDGRLVNLDDRSVIFDDDMMKKMSVFKSLARTFIGSATMLESLKRNVEVSASEVKPLDCFTMSSSRQHVVVDSLTKVCNSLNITAQQRKAIRLAVSPQVTQHRIWAGTLCKILSELKSELHCLNVVAPNSGTRMGQQILFNCLKFLDETASYNDPEATSWMRIAAPRNGAKPTPHTWEVVLEMFHDLVNCLRNEDKLQLHVKKLDVMKEGLNQIRDVIVDKTIPYKEALHQEHLVQKKLSKTLGQPSKCLFTLLLYYLFGNVRNIELDVSGGVYGTADKGKSCLCMGKVMTSDDERMISSGVKQLDRALRLYKFVWEMANSEPVLELQGHMWIVGAANRTLIYRGNMYFMHGISL</sequence>
<evidence type="ECO:0000313" key="2">
    <source>
        <dbReference type="EnsemblPlants" id="Kaladp0921s0017.2.v1.1.CDS.1"/>
    </source>
</evidence>
<dbReference type="PANTHER" id="PTHR37763:SF1">
    <property type="entry name" value="EXOSOME COMPLEX EXONUCLEASE"/>
    <property type="match status" value="1"/>
</dbReference>
<dbReference type="Proteomes" id="UP000594263">
    <property type="component" value="Unplaced"/>
</dbReference>
<feature type="chain" id="PRO_5036401880" evidence="1">
    <location>
        <begin position="19"/>
        <end position="444"/>
    </location>
</feature>
<name>A0A7N0VJK3_KALFE</name>
<keyword evidence="1" id="KW-0732">Signal</keyword>
<proteinExistence type="predicted"/>
<dbReference type="Gramene" id="Kaladp0921s0017.1.v1.1">
    <property type="protein sequence ID" value="Kaladp0921s0017.1.v1.1.CDS.1"/>
    <property type="gene ID" value="Kaladp0921s0017.v1.1"/>
</dbReference>
<dbReference type="AlphaFoldDB" id="A0A7N0VJK3"/>
<reference evidence="2" key="1">
    <citation type="submission" date="2021-01" db="UniProtKB">
        <authorList>
            <consortium name="EnsemblPlants"/>
        </authorList>
    </citation>
    <scope>IDENTIFICATION</scope>
</reference>
<keyword evidence="3" id="KW-1185">Reference proteome</keyword>